<gene>
    <name evidence="3" type="ORF">BD410DRAFT_700995</name>
</gene>
<dbReference type="AlphaFoldDB" id="A0A4Y7PYK7"/>
<organism evidence="3 4">
    <name type="scientific">Rickenella mellea</name>
    <dbReference type="NCBI Taxonomy" id="50990"/>
    <lineage>
        <taxon>Eukaryota</taxon>
        <taxon>Fungi</taxon>
        <taxon>Dikarya</taxon>
        <taxon>Basidiomycota</taxon>
        <taxon>Agaricomycotina</taxon>
        <taxon>Agaricomycetes</taxon>
        <taxon>Hymenochaetales</taxon>
        <taxon>Rickenellaceae</taxon>
        <taxon>Rickenella</taxon>
    </lineage>
</organism>
<accession>A0A4Y7PYK7</accession>
<feature type="non-terminal residue" evidence="3">
    <location>
        <position position="205"/>
    </location>
</feature>
<dbReference type="Pfam" id="PF22936">
    <property type="entry name" value="Pol_BBD"/>
    <property type="match status" value="1"/>
</dbReference>
<feature type="region of interest" description="Disordered" evidence="1">
    <location>
        <begin position="90"/>
        <end position="140"/>
    </location>
</feature>
<name>A0A4Y7PYK7_9AGAM</name>
<dbReference type="STRING" id="50990.A0A4Y7PYK7"/>
<proteinExistence type="predicted"/>
<feature type="compositionally biased region" description="Low complexity" evidence="1">
    <location>
        <begin position="114"/>
        <end position="138"/>
    </location>
</feature>
<evidence type="ECO:0000313" key="3">
    <source>
        <dbReference type="EMBL" id="TDL20497.1"/>
    </source>
</evidence>
<dbReference type="EMBL" id="ML170187">
    <property type="protein sequence ID" value="TDL20497.1"/>
    <property type="molecule type" value="Genomic_DNA"/>
</dbReference>
<protein>
    <recommendedName>
        <fullName evidence="2">Retrovirus-related Pol polyprotein from transposon TNT 1-94-like beta-barrel domain-containing protein</fullName>
    </recommendedName>
</protein>
<dbReference type="VEuPathDB" id="FungiDB:BD410DRAFT_700995"/>
<sequence length="205" mass="22557">MALIRALPAEYSSFASSLLLLEKFDKAKLHQAFITEENNRVPRPTVDSPIALRSAAIAHSSTTKCTFCTRTGHVMENCYKFRDAKQLAATEASEPIQQRQNTNKKNRRGRGGKANQASNDASSSTTTTTTELAGNASTHDWSHPASLLVSDASSDWNTDTGATSHMTPHRHWFTTYTPFRVPIRLANNDVIYSAGVGTVRFQPVM</sequence>
<feature type="domain" description="Retrovirus-related Pol polyprotein from transposon TNT 1-94-like beta-barrel" evidence="2">
    <location>
        <begin position="156"/>
        <end position="202"/>
    </location>
</feature>
<evidence type="ECO:0000313" key="4">
    <source>
        <dbReference type="Proteomes" id="UP000294933"/>
    </source>
</evidence>
<evidence type="ECO:0000256" key="1">
    <source>
        <dbReference type="SAM" id="MobiDB-lite"/>
    </source>
</evidence>
<reference evidence="3 4" key="1">
    <citation type="submission" date="2018-06" db="EMBL/GenBank/DDBJ databases">
        <title>A transcriptomic atlas of mushroom development highlights an independent origin of complex multicellularity.</title>
        <authorList>
            <consortium name="DOE Joint Genome Institute"/>
            <person name="Krizsan K."/>
            <person name="Almasi E."/>
            <person name="Merenyi Z."/>
            <person name="Sahu N."/>
            <person name="Viragh M."/>
            <person name="Koszo T."/>
            <person name="Mondo S."/>
            <person name="Kiss B."/>
            <person name="Balint B."/>
            <person name="Kues U."/>
            <person name="Barry K."/>
            <person name="Hegedus J.C."/>
            <person name="Henrissat B."/>
            <person name="Johnson J."/>
            <person name="Lipzen A."/>
            <person name="Ohm R."/>
            <person name="Nagy I."/>
            <person name="Pangilinan J."/>
            <person name="Yan J."/>
            <person name="Xiong Y."/>
            <person name="Grigoriev I.V."/>
            <person name="Hibbett D.S."/>
            <person name="Nagy L.G."/>
        </authorList>
    </citation>
    <scope>NUCLEOTIDE SEQUENCE [LARGE SCALE GENOMIC DNA]</scope>
    <source>
        <strain evidence="3 4">SZMC22713</strain>
    </source>
</reference>
<dbReference type="OrthoDB" id="5598079at2759"/>
<dbReference type="InterPro" id="IPR054722">
    <property type="entry name" value="PolX-like_BBD"/>
</dbReference>
<evidence type="ECO:0000259" key="2">
    <source>
        <dbReference type="Pfam" id="PF22936"/>
    </source>
</evidence>
<dbReference type="Proteomes" id="UP000294933">
    <property type="component" value="Unassembled WGS sequence"/>
</dbReference>
<feature type="compositionally biased region" description="Basic residues" evidence="1">
    <location>
        <begin position="102"/>
        <end position="111"/>
    </location>
</feature>
<keyword evidence="4" id="KW-1185">Reference proteome</keyword>